<reference evidence="1 2" key="1">
    <citation type="submission" date="2023-07" db="EMBL/GenBank/DDBJ databases">
        <title>Sorghum-associated microbial communities from plants grown in Nebraska, USA.</title>
        <authorList>
            <person name="Schachtman D."/>
        </authorList>
    </citation>
    <scope>NUCLEOTIDE SEQUENCE [LARGE SCALE GENOMIC DNA]</scope>
    <source>
        <strain evidence="1 2">CC351</strain>
    </source>
</reference>
<sequence length="501" mass="58248">MSDEQQKDDYSVNPNQKAYDIPHQVDHEVNVVKIYFAKQVPKMTWETKEETYTVKSGGLVSDVKKKYEKKGRRNIKADKEDSIKLTAKESVKITWEEEVQAKKTDGSPDFDFERINSSTIKKKVWVVAECQGTSGKLSVEIHENKLKNTENVYENPVKFLDGEEEKSKIEFTINGTLVYAKEITLRPKSDEDLKKLIEKFAKREDVNAFLYFKAEVKETQDTAIFPDDTHEFLNKDNERFEIAGTPCYCNRDITVDEMIDLIYHLRDKQNYKSKRDSFFNSGKEKITAISITSGKISENRDKIKLFTDEMNTMFKKFKIKTCKRKIHFLGQMYLETISFTYTYESRDSVPDNYKGGVAFQGRGMKQITHDYNYLAYYDYVNNTTHYDTYIASRSGYESVGECVKNRPKAREKGLTEAFYEDLKTYAKNISENLFHAFNSAGWYSTIYKTATIKAMDNGLEDSDVEKVTTAINGGQTNIAERKNYTKWTKEFFKYDTECVNK</sequence>
<dbReference type="InterPro" id="IPR023346">
    <property type="entry name" value="Lysozyme-like_dom_sf"/>
</dbReference>
<dbReference type="Proteomes" id="UP001235513">
    <property type="component" value="Unassembled WGS sequence"/>
</dbReference>
<gene>
    <name evidence="1" type="ORF">J2T04_003930</name>
</gene>
<dbReference type="EMBL" id="JAUSRL010000009">
    <property type="protein sequence ID" value="MDP9962002.1"/>
    <property type="molecule type" value="Genomic_DNA"/>
</dbReference>
<proteinExistence type="predicted"/>
<evidence type="ECO:0000313" key="2">
    <source>
        <dbReference type="Proteomes" id="UP001235513"/>
    </source>
</evidence>
<comment type="caution">
    <text evidence="1">The sequence shown here is derived from an EMBL/GenBank/DDBJ whole genome shotgun (WGS) entry which is preliminary data.</text>
</comment>
<organism evidence="1 2">
    <name type="scientific">Chryseobacterium lathyri</name>
    <dbReference type="NCBI Taxonomy" id="395933"/>
    <lineage>
        <taxon>Bacteria</taxon>
        <taxon>Pseudomonadati</taxon>
        <taxon>Bacteroidota</taxon>
        <taxon>Flavobacteriia</taxon>
        <taxon>Flavobacteriales</taxon>
        <taxon>Weeksellaceae</taxon>
        <taxon>Chryseobacterium group</taxon>
        <taxon>Chryseobacterium</taxon>
    </lineage>
</organism>
<name>A0ABT9SRF3_9FLAO</name>
<dbReference type="Gene3D" id="1.10.530.10">
    <property type="match status" value="1"/>
</dbReference>
<keyword evidence="2" id="KW-1185">Reference proteome</keyword>
<accession>A0ABT9SRF3</accession>
<protein>
    <submittedName>
        <fullName evidence="1">Chitinase</fullName>
    </submittedName>
</protein>
<dbReference type="RefSeq" id="WP_306846250.1">
    <property type="nucleotide sequence ID" value="NZ_JAUSRL010000009.1"/>
</dbReference>
<evidence type="ECO:0000313" key="1">
    <source>
        <dbReference type="EMBL" id="MDP9962002.1"/>
    </source>
</evidence>
<dbReference type="SUPFAM" id="SSF53955">
    <property type="entry name" value="Lysozyme-like"/>
    <property type="match status" value="1"/>
</dbReference>